<accession>A0AAN7K538</accession>
<feature type="region of interest" description="Disordered" evidence="1">
    <location>
        <begin position="205"/>
        <end position="256"/>
    </location>
</feature>
<dbReference type="AlphaFoldDB" id="A0AAN7K538"/>
<feature type="domain" description="HMA" evidence="2">
    <location>
        <begin position="51"/>
        <end position="114"/>
    </location>
</feature>
<dbReference type="Pfam" id="PF00403">
    <property type="entry name" value="HMA"/>
    <property type="match status" value="2"/>
</dbReference>
<dbReference type="CDD" id="cd00371">
    <property type="entry name" value="HMA"/>
    <property type="match status" value="1"/>
</dbReference>
<dbReference type="SUPFAM" id="SSF55008">
    <property type="entry name" value="HMA, heavy metal-associated domain"/>
    <property type="match status" value="2"/>
</dbReference>
<evidence type="ECO:0000256" key="1">
    <source>
        <dbReference type="SAM" id="MobiDB-lite"/>
    </source>
</evidence>
<dbReference type="InterPro" id="IPR044594">
    <property type="entry name" value="HIPP01/3/5/6"/>
</dbReference>
<keyword evidence="4" id="KW-1185">Reference proteome</keyword>
<feature type="compositionally biased region" description="Polar residues" evidence="1">
    <location>
        <begin position="243"/>
        <end position="252"/>
    </location>
</feature>
<feature type="compositionally biased region" description="Basic and acidic residues" evidence="1">
    <location>
        <begin position="122"/>
        <end position="145"/>
    </location>
</feature>
<dbReference type="Gene3D" id="3.30.70.100">
    <property type="match status" value="2"/>
</dbReference>
<feature type="region of interest" description="Disordered" evidence="1">
    <location>
        <begin position="109"/>
        <end position="145"/>
    </location>
</feature>
<protein>
    <recommendedName>
        <fullName evidence="2">HMA domain-containing protein</fullName>
    </recommendedName>
</protein>
<dbReference type="InterPro" id="IPR036163">
    <property type="entry name" value="HMA_dom_sf"/>
</dbReference>
<gene>
    <name evidence="3" type="ORF">SAY87_029822</name>
</gene>
<evidence type="ECO:0000259" key="2">
    <source>
        <dbReference type="PROSITE" id="PS50846"/>
    </source>
</evidence>
<feature type="compositionally biased region" description="Basic and acidic residues" evidence="1">
    <location>
        <begin position="205"/>
        <end position="241"/>
    </location>
</feature>
<dbReference type="PANTHER" id="PTHR46413">
    <property type="entry name" value="HEAVY METAL-ASSOCIATED ISOPRENYLATED PLANT PROTEIN 6"/>
    <property type="match status" value="1"/>
</dbReference>
<feature type="domain" description="HMA" evidence="2">
    <location>
        <begin position="146"/>
        <end position="209"/>
    </location>
</feature>
<name>A0AAN7K538_9MYRT</name>
<evidence type="ECO:0000313" key="4">
    <source>
        <dbReference type="Proteomes" id="UP001345219"/>
    </source>
</evidence>
<dbReference type="PANTHER" id="PTHR46413:SF1">
    <property type="entry name" value="HEAVY METAL-ASSOCIATED ISOPRENYLATED PLANT PROTEIN 6"/>
    <property type="match status" value="1"/>
</dbReference>
<dbReference type="GO" id="GO:0046872">
    <property type="term" value="F:metal ion binding"/>
    <property type="evidence" value="ECO:0007669"/>
    <property type="project" value="InterPro"/>
</dbReference>
<dbReference type="Proteomes" id="UP001345219">
    <property type="component" value="Chromosome 23"/>
</dbReference>
<reference evidence="3 4" key="1">
    <citation type="journal article" date="2023" name="Hortic Res">
        <title>Pangenome of water caltrop reveals structural variations and asymmetric subgenome divergence after allopolyploidization.</title>
        <authorList>
            <person name="Zhang X."/>
            <person name="Chen Y."/>
            <person name="Wang L."/>
            <person name="Yuan Y."/>
            <person name="Fang M."/>
            <person name="Shi L."/>
            <person name="Lu R."/>
            <person name="Comes H.P."/>
            <person name="Ma Y."/>
            <person name="Chen Y."/>
            <person name="Huang G."/>
            <person name="Zhou Y."/>
            <person name="Zheng Z."/>
            <person name="Qiu Y."/>
        </authorList>
    </citation>
    <scope>NUCLEOTIDE SEQUENCE [LARGE SCALE GENOMIC DNA]</scope>
    <source>
        <tissue evidence="3">Roots</tissue>
    </source>
</reference>
<dbReference type="EMBL" id="JAXIOK010000009">
    <property type="protein sequence ID" value="KAK4761938.1"/>
    <property type="molecule type" value="Genomic_DNA"/>
</dbReference>
<dbReference type="InterPro" id="IPR006121">
    <property type="entry name" value="HMA_dom"/>
</dbReference>
<proteinExistence type="predicted"/>
<sequence>MGEVRARRRGFSLPTHDSLDFISFPADLLPVVIVFYIQKGGAENDVEKKSANAIVMKMDLHCHGCAKKVRKLINNFEGVDDVNIDVAGGKLTVTGKPDPERLRQRLEDKTHRKVELISSPAKKKDGDKKPEKADHKNPEEKKKPVESTVILKIKLHCEGCMKKIKKIIGKFNGVDSVSMDAAKDLVTINGTMDVKDLAPYLQEKLKRPVEVVPPKEDDAGKDKSGGGRDKKKADDGGKAKDPQQISPPTMSRTEYYDTYTTPPPQVYWYGQPMYGEPLYGHCMAVPYQYHEGQPSQGHYAPVHYGESSYWMYHRAPPSMFSDEDPNAACSIM</sequence>
<evidence type="ECO:0000313" key="3">
    <source>
        <dbReference type="EMBL" id="KAK4761938.1"/>
    </source>
</evidence>
<organism evidence="3 4">
    <name type="scientific">Trapa incisa</name>
    <dbReference type="NCBI Taxonomy" id="236973"/>
    <lineage>
        <taxon>Eukaryota</taxon>
        <taxon>Viridiplantae</taxon>
        <taxon>Streptophyta</taxon>
        <taxon>Embryophyta</taxon>
        <taxon>Tracheophyta</taxon>
        <taxon>Spermatophyta</taxon>
        <taxon>Magnoliopsida</taxon>
        <taxon>eudicotyledons</taxon>
        <taxon>Gunneridae</taxon>
        <taxon>Pentapetalae</taxon>
        <taxon>rosids</taxon>
        <taxon>malvids</taxon>
        <taxon>Myrtales</taxon>
        <taxon>Lythraceae</taxon>
        <taxon>Trapa</taxon>
    </lineage>
</organism>
<comment type="caution">
    <text evidence="3">The sequence shown here is derived from an EMBL/GenBank/DDBJ whole genome shotgun (WGS) entry which is preliminary data.</text>
</comment>
<dbReference type="PROSITE" id="PS50846">
    <property type="entry name" value="HMA_2"/>
    <property type="match status" value="2"/>
</dbReference>